<dbReference type="AlphaFoldDB" id="A0A9P0CR54"/>
<sequence>MSCNTISLCEDYSLPVDHLAKKRPNSIAVPNPHCNIFSDWILSSPNEEKVEVLDTYSTPRDSKQHINPEEDQKYLTSPDKEYSQPYTTESSGPTSDDDFFLCEPSGNGNQKILDLNSPDSINEGIISSLSVFSPNKTDITVKRHPSPYYYGDLYKYRTTDNSTQSQAILEIKVKKNQSLRPEREKESKYQNTNRKSRNNKKFRKSSSLDNTYEVKEKLRARPKAPVKYKSSSVETQSTDSRDAPNGNSMPPNPVTVTVYDDYGLEDMTRQRHVYETAFDCRISKSDDDLDQIDKVSNHPVLIHVSKVWETHPVKEPPADNGTLNRKIRGRDRESCSKSSQEDNKSVLALSHDIQKLHLAETDENNSASSSGLPLRGNTPSPPSTAPLPAKFHGKEHTMNSIRSAPNLPSHPKSRHLNSSDSLKLRQGSAFEIEFGCSSNQLISEFKGRPVHSKDSDKERICEIKGRPRKEVLLMNKRSKGSLLEFKGRRIRHKYSSTESMTTSSSGGSMESIKSSTSEGNRSTSSSESRQSPSLSSHSSDSGGNPKNYTVPQSSGGFLGNKLHILSPISDKSSQEPMSETSDNNRNNNSQKCSPEEVQPIPENVKTKRRLPQNKNLLNLGFHTTNPEIQGSDSGISIQSRELAFGHTFGSPPVTNLSAPSSENVKQD</sequence>
<feature type="compositionally biased region" description="Polar residues" evidence="2">
    <location>
        <begin position="84"/>
        <end position="94"/>
    </location>
</feature>
<feature type="compositionally biased region" description="Basic residues" evidence="2">
    <location>
        <begin position="194"/>
        <end position="204"/>
    </location>
</feature>
<feature type="compositionally biased region" description="Basic and acidic residues" evidence="2">
    <location>
        <begin position="330"/>
        <end position="344"/>
    </location>
</feature>
<reference evidence="3" key="1">
    <citation type="submission" date="2022-01" db="EMBL/GenBank/DDBJ databases">
        <authorList>
            <person name="King R."/>
        </authorList>
    </citation>
    <scope>NUCLEOTIDE SEQUENCE</scope>
</reference>
<dbReference type="EMBL" id="OV651826">
    <property type="protein sequence ID" value="CAH1103187.1"/>
    <property type="molecule type" value="Genomic_DNA"/>
</dbReference>
<feature type="region of interest" description="Disordered" evidence="2">
    <location>
        <begin position="56"/>
        <end position="99"/>
    </location>
</feature>
<dbReference type="InterPro" id="IPR051846">
    <property type="entry name" value="SH2_domain_adapters"/>
</dbReference>
<dbReference type="PANTHER" id="PTHR15127:SF32">
    <property type="entry name" value="HEAVYWEIGHT, ISOFORM A"/>
    <property type="match status" value="1"/>
</dbReference>
<accession>A0A9P0CR54</accession>
<evidence type="ECO:0000313" key="4">
    <source>
        <dbReference type="Proteomes" id="UP001153636"/>
    </source>
</evidence>
<feature type="compositionally biased region" description="Polar residues" evidence="2">
    <location>
        <begin position="569"/>
        <end position="592"/>
    </location>
</feature>
<dbReference type="GO" id="GO:0001784">
    <property type="term" value="F:phosphotyrosine residue binding"/>
    <property type="evidence" value="ECO:0007669"/>
    <property type="project" value="TreeGrafter"/>
</dbReference>
<evidence type="ECO:0000256" key="1">
    <source>
        <dbReference type="ARBA" id="ARBA00022999"/>
    </source>
</evidence>
<feature type="compositionally biased region" description="Polar residues" evidence="2">
    <location>
        <begin position="229"/>
        <end position="238"/>
    </location>
</feature>
<feature type="region of interest" description="Disordered" evidence="2">
    <location>
        <begin position="312"/>
        <end position="345"/>
    </location>
</feature>
<protein>
    <submittedName>
        <fullName evidence="3">Uncharacterized protein</fullName>
    </submittedName>
</protein>
<organism evidence="3 4">
    <name type="scientific">Psylliodes chrysocephalus</name>
    <dbReference type="NCBI Taxonomy" id="3402493"/>
    <lineage>
        <taxon>Eukaryota</taxon>
        <taxon>Metazoa</taxon>
        <taxon>Ecdysozoa</taxon>
        <taxon>Arthropoda</taxon>
        <taxon>Hexapoda</taxon>
        <taxon>Insecta</taxon>
        <taxon>Pterygota</taxon>
        <taxon>Neoptera</taxon>
        <taxon>Endopterygota</taxon>
        <taxon>Coleoptera</taxon>
        <taxon>Polyphaga</taxon>
        <taxon>Cucujiformia</taxon>
        <taxon>Chrysomeloidea</taxon>
        <taxon>Chrysomelidae</taxon>
        <taxon>Galerucinae</taxon>
        <taxon>Alticini</taxon>
        <taxon>Psylliodes</taxon>
    </lineage>
</organism>
<keyword evidence="1" id="KW-0727">SH2 domain</keyword>
<feature type="compositionally biased region" description="Low complexity" evidence="2">
    <location>
        <begin position="496"/>
        <end position="541"/>
    </location>
</feature>
<feature type="region of interest" description="Disordered" evidence="2">
    <location>
        <begin position="399"/>
        <end position="418"/>
    </location>
</feature>
<feature type="region of interest" description="Disordered" evidence="2">
    <location>
        <begin position="494"/>
        <end position="614"/>
    </location>
</feature>
<dbReference type="Proteomes" id="UP001153636">
    <property type="component" value="Chromosome 14"/>
</dbReference>
<evidence type="ECO:0000313" key="3">
    <source>
        <dbReference type="EMBL" id="CAH1103187.1"/>
    </source>
</evidence>
<feature type="region of interest" description="Disordered" evidence="2">
    <location>
        <begin position="172"/>
        <end position="256"/>
    </location>
</feature>
<proteinExistence type="predicted"/>
<feature type="compositionally biased region" description="Basic and acidic residues" evidence="2">
    <location>
        <begin position="60"/>
        <end position="82"/>
    </location>
</feature>
<feature type="compositionally biased region" description="Polar residues" evidence="2">
    <location>
        <begin position="542"/>
        <end position="555"/>
    </location>
</feature>
<feature type="compositionally biased region" description="Polar residues" evidence="2">
    <location>
        <begin position="652"/>
        <end position="667"/>
    </location>
</feature>
<dbReference type="OrthoDB" id="5914531at2759"/>
<dbReference type="PANTHER" id="PTHR15127">
    <property type="entry name" value="HEAVYWEIGHT, ISOFORM A"/>
    <property type="match status" value="1"/>
</dbReference>
<gene>
    <name evidence="3" type="ORF">PSYICH_LOCUS4378</name>
</gene>
<evidence type="ECO:0000256" key="2">
    <source>
        <dbReference type="SAM" id="MobiDB-lite"/>
    </source>
</evidence>
<keyword evidence="4" id="KW-1185">Reference proteome</keyword>
<feature type="region of interest" description="Disordered" evidence="2">
    <location>
        <begin position="645"/>
        <end position="667"/>
    </location>
</feature>
<feature type="region of interest" description="Disordered" evidence="2">
    <location>
        <begin position="361"/>
        <end position="391"/>
    </location>
</feature>
<name>A0A9P0CR54_9CUCU</name>